<protein>
    <submittedName>
        <fullName evidence="9">Predicted branched-chain amino acid permease (Azaleucine resistance)</fullName>
    </submittedName>
</protein>
<name>A0A1G9H9Y0_9BACT</name>
<feature type="transmembrane region" description="Helical" evidence="8">
    <location>
        <begin position="124"/>
        <end position="145"/>
    </location>
</feature>
<evidence type="ECO:0000256" key="1">
    <source>
        <dbReference type="ARBA" id="ARBA00004651"/>
    </source>
</evidence>
<evidence type="ECO:0000256" key="8">
    <source>
        <dbReference type="SAM" id="Phobius"/>
    </source>
</evidence>
<dbReference type="Pfam" id="PF03591">
    <property type="entry name" value="AzlC"/>
    <property type="match status" value="1"/>
</dbReference>
<proteinExistence type="inferred from homology"/>
<feature type="transmembrane region" description="Helical" evidence="8">
    <location>
        <begin position="36"/>
        <end position="56"/>
    </location>
</feature>
<dbReference type="OrthoDB" id="9803444at2"/>
<evidence type="ECO:0000313" key="10">
    <source>
        <dbReference type="Proteomes" id="UP000199053"/>
    </source>
</evidence>
<dbReference type="PANTHER" id="PTHR34979:SF1">
    <property type="entry name" value="INNER MEMBRANE PROTEIN YGAZ"/>
    <property type="match status" value="1"/>
</dbReference>
<dbReference type="RefSeq" id="WP_092160806.1">
    <property type="nucleotide sequence ID" value="NZ_FNGA01000003.1"/>
</dbReference>
<organism evidence="9 10">
    <name type="scientific">Maridesulfovibrio ferrireducens</name>
    <dbReference type="NCBI Taxonomy" id="246191"/>
    <lineage>
        <taxon>Bacteria</taxon>
        <taxon>Pseudomonadati</taxon>
        <taxon>Thermodesulfobacteriota</taxon>
        <taxon>Desulfovibrionia</taxon>
        <taxon>Desulfovibrionales</taxon>
        <taxon>Desulfovibrionaceae</taxon>
        <taxon>Maridesulfovibrio</taxon>
    </lineage>
</organism>
<keyword evidence="5 8" id="KW-0812">Transmembrane</keyword>
<evidence type="ECO:0000256" key="5">
    <source>
        <dbReference type="ARBA" id="ARBA00022692"/>
    </source>
</evidence>
<dbReference type="Proteomes" id="UP000199053">
    <property type="component" value="Unassembled WGS sequence"/>
</dbReference>
<comment type="subcellular location">
    <subcellularLocation>
        <location evidence="1">Cell membrane</location>
        <topology evidence="1">Multi-pass membrane protein</topology>
    </subcellularLocation>
</comment>
<evidence type="ECO:0000256" key="3">
    <source>
        <dbReference type="ARBA" id="ARBA00022448"/>
    </source>
</evidence>
<keyword evidence="3" id="KW-0813">Transport</keyword>
<dbReference type="STRING" id="246191.SAMN05660337_2069"/>
<evidence type="ECO:0000256" key="2">
    <source>
        <dbReference type="ARBA" id="ARBA00010735"/>
    </source>
</evidence>
<gene>
    <name evidence="9" type="ORF">SAMN05660337_2069</name>
</gene>
<feature type="transmembrane region" description="Helical" evidence="8">
    <location>
        <begin position="157"/>
        <end position="176"/>
    </location>
</feature>
<keyword evidence="6 8" id="KW-1133">Transmembrane helix</keyword>
<evidence type="ECO:0000313" key="9">
    <source>
        <dbReference type="EMBL" id="SDL09707.1"/>
    </source>
</evidence>
<keyword evidence="4" id="KW-1003">Cell membrane</keyword>
<evidence type="ECO:0000256" key="6">
    <source>
        <dbReference type="ARBA" id="ARBA00022989"/>
    </source>
</evidence>
<comment type="similarity">
    <text evidence="2">Belongs to the AzlC family.</text>
</comment>
<dbReference type="InterPro" id="IPR011606">
    <property type="entry name" value="Brnchd-chn_aa_trnsp_permease"/>
</dbReference>
<accession>A0A1G9H9Y0</accession>
<dbReference type="PANTHER" id="PTHR34979">
    <property type="entry name" value="INNER MEMBRANE PROTEIN YGAZ"/>
    <property type="match status" value="1"/>
</dbReference>
<feature type="transmembrane region" description="Helical" evidence="8">
    <location>
        <begin position="12"/>
        <end position="30"/>
    </location>
</feature>
<dbReference type="GO" id="GO:1903785">
    <property type="term" value="P:L-valine transmembrane transport"/>
    <property type="evidence" value="ECO:0007669"/>
    <property type="project" value="TreeGrafter"/>
</dbReference>
<dbReference type="GO" id="GO:0005886">
    <property type="term" value="C:plasma membrane"/>
    <property type="evidence" value="ECO:0007669"/>
    <property type="project" value="UniProtKB-SubCell"/>
</dbReference>
<keyword evidence="7 8" id="KW-0472">Membrane</keyword>
<evidence type="ECO:0000256" key="4">
    <source>
        <dbReference type="ARBA" id="ARBA00022475"/>
    </source>
</evidence>
<reference evidence="10" key="1">
    <citation type="submission" date="2016-10" db="EMBL/GenBank/DDBJ databases">
        <authorList>
            <person name="Varghese N."/>
            <person name="Submissions S."/>
        </authorList>
    </citation>
    <scope>NUCLEOTIDE SEQUENCE [LARGE SCALE GENOMIC DNA]</scope>
    <source>
        <strain evidence="10">DSM 16995</strain>
    </source>
</reference>
<evidence type="ECO:0000256" key="7">
    <source>
        <dbReference type="ARBA" id="ARBA00023136"/>
    </source>
</evidence>
<dbReference type="AlphaFoldDB" id="A0A1G9H9Y0"/>
<sequence length="226" mass="24304">MNGFMNGVRANIPLTPSVIAYSSVLGVLAAQKSIAWTYIMALNVFMFAGSAQFVMVDMWADPLPVTEMAIAATIVNMRYILIAASLKDLFAGQGLLRRMSIMHFVADENWAMTMVAARKGQADIFHLLGGGMFLMLVWSCGTMAGMSLGGIIPDPQVLALDFAFTAVFTALAVSLWQGRQDVLPWMVAITASVLTEHFVPGKWYILVGGVSGAACAAFTAPQREKA</sequence>
<keyword evidence="10" id="KW-1185">Reference proteome</keyword>
<feature type="transmembrane region" description="Helical" evidence="8">
    <location>
        <begin position="203"/>
        <end position="220"/>
    </location>
</feature>
<dbReference type="EMBL" id="FNGA01000003">
    <property type="protein sequence ID" value="SDL09707.1"/>
    <property type="molecule type" value="Genomic_DNA"/>
</dbReference>